<keyword evidence="6" id="KW-0325">Glycoprotein</keyword>
<keyword evidence="8" id="KW-0326">Glycosidase</keyword>
<evidence type="ECO:0000256" key="6">
    <source>
        <dbReference type="ARBA" id="ARBA00023180"/>
    </source>
</evidence>
<dbReference type="InterPro" id="IPR046966">
    <property type="entry name" value="Glucoamylase_active_site"/>
</dbReference>
<gene>
    <name evidence="13" type="ORF">EJ04DRAFT_512099</name>
</gene>
<protein>
    <recommendedName>
        <fullName evidence="3">glucan 1,4-alpha-glucosidase</fullName>
        <ecNumber evidence="3">3.2.1.3</ecNumber>
    </recommendedName>
    <alternativeName>
        <fullName evidence="11">1,4-alpha-D-glucan glucohydrolase</fullName>
    </alternativeName>
    <alternativeName>
        <fullName evidence="10">Glucan 1,4-alpha-glucosidase</fullName>
    </alternativeName>
</protein>
<keyword evidence="4" id="KW-0732">Signal</keyword>
<dbReference type="Gene3D" id="1.50.10.10">
    <property type="match status" value="1"/>
</dbReference>
<reference evidence="13" key="1">
    <citation type="journal article" date="2020" name="Stud. Mycol.">
        <title>101 Dothideomycetes genomes: a test case for predicting lifestyles and emergence of pathogens.</title>
        <authorList>
            <person name="Haridas S."/>
            <person name="Albert R."/>
            <person name="Binder M."/>
            <person name="Bloem J."/>
            <person name="Labutti K."/>
            <person name="Salamov A."/>
            <person name="Andreopoulos B."/>
            <person name="Baker S."/>
            <person name="Barry K."/>
            <person name="Bills G."/>
            <person name="Bluhm B."/>
            <person name="Cannon C."/>
            <person name="Castanera R."/>
            <person name="Culley D."/>
            <person name="Daum C."/>
            <person name="Ezra D."/>
            <person name="Gonzalez J."/>
            <person name="Henrissat B."/>
            <person name="Kuo A."/>
            <person name="Liang C."/>
            <person name="Lipzen A."/>
            <person name="Lutzoni F."/>
            <person name="Magnuson J."/>
            <person name="Mondo S."/>
            <person name="Nolan M."/>
            <person name="Ohm R."/>
            <person name="Pangilinan J."/>
            <person name="Park H.-J."/>
            <person name="Ramirez L."/>
            <person name="Alfaro M."/>
            <person name="Sun H."/>
            <person name="Tritt A."/>
            <person name="Yoshinaga Y."/>
            <person name="Zwiers L.-H."/>
            <person name="Turgeon B."/>
            <person name="Goodwin S."/>
            <person name="Spatafora J."/>
            <person name="Crous P."/>
            <person name="Grigoriev I."/>
        </authorList>
    </citation>
    <scope>NUCLEOTIDE SEQUENCE</scope>
    <source>
        <strain evidence="13">CBS 125425</strain>
    </source>
</reference>
<name>A0A9P4V431_9PLEO</name>
<comment type="similarity">
    <text evidence="2">Belongs to the glycosyl hydrolase 15 family.</text>
</comment>
<dbReference type="PRINTS" id="PR00736">
    <property type="entry name" value="GLHYDRLASE15"/>
</dbReference>
<dbReference type="PANTHER" id="PTHR31616">
    <property type="entry name" value="TREHALASE"/>
    <property type="match status" value="1"/>
</dbReference>
<evidence type="ECO:0000256" key="2">
    <source>
        <dbReference type="ARBA" id="ARBA00006188"/>
    </source>
</evidence>
<evidence type="ECO:0000256" key="8">
    <source>
        <dbReference type="ARBA" id="ARBA00023295"/>
    </source>
</evidence>
<keyword evidence="5" id="KW-0378">Hydrolase</keyword>
<dbReference type="AlphaFoldDB" id="A0A9P4V431"/>
<evidence type="ECO:0000313" key="13">
    <source>
        <dbReference type="EMBL" id="KAF2734940.1"/>
    </source>
</evidence>
<dbReference type="EMBL" id="ML996141">
    <property type="protein sequence ID" value="KAF2734940.1"/>
    <property type="molecule type" value="Genomic_DNA"/>
</dbReference>
<evidence type="ECO:0000313" key="14">
    <source>
        <dbReference type="Proteomes" id="UP000799444"/>
    </source>
</evidence>
<sequence>MAPLILPFVFLAYLVLYSIALSIPTIPNFLSVGRAQQQQVLKSPLDTWIEQQERIALDKLLANVSPGGRNVKDAAKGSVIASPSREHPNYFYQWVRDAAITTSTLVDLYTDEPSSKLSSDLSNILDDYSDLQYKLQRTSNPSGTFDDLSGLGEPKFEADGSPFIGSWGRPQRDGPPLRALTLMTYLRAYNESHPGLWTSAGAEDWYKDLYDPSLPANSIIKADLEYTSHFWNQSGFDLWEEVDGFHFFTAMVQLKALREGAELAKAFQDKGAAQWYAEQASYVEAFLQQFWDERSGFLVETLNTDRTGLDCALLLGSLHGYPSKYSHDTPVFPPYSEEILISFLRLVQDQQERFPINAAPSSSEDGVAALEGIGIGRYPEDVYDGYGNDKRGGNPWFLCTASAAEVLYRTADHLISTGNLEISPIGIRFYEALLSSSSLEPEIDRSYGPSDALFHSVIERLRNTGDEFIDVIKTHTDAQGSMSEQFDRVTGYERGARDLTWSYGAFLQAIRARKRVL</sequence>
<keyword evidence="7" id="KW-0119">Carbohydrate metabolism</keyword>
<dbReference type="PANTHER" id="PTHR31616:SF9">
    <property type="entry name" value="GLUCOAMYLASE, INTRACELLULAR SPORULATION-SPECIFIC"/>
    <property type="match status" value="1"/>
</dbReference>
<organism evidence="13 14">
    <name type="scientific">Polyplosphaeria fusca</name>
    <dbReference type="NCBI Taxonomy" id="682080"/>
    <lineage>
        <taxon>Eukaryota</taxon>
        <taxon>Fungi</taxon>
        <taxon>Dikarya</taxon>
        <taxon>Ascomycota</taxon>
        <taxon>Pezizomycotina</taxon>
        <taxon>Dothideomycetes</taxon>
        <taxon>Pleosporomycetidae</taxon>
        <taxon>Pleosporales</taxon>
        <taxon>Tetraplosphaeriaceae</taxon>
        <taxon>Polyplosphaeria</taxon>
    </lineage>
</organism>
<dbReference type="EC" id="3.2.1.3" evidence="3"/>
<keyword evidence="9" id="KW-0624">Polysaccharide degradation</keyword>
<proteinExistence type="inferred from homology"/>
<dbReference type="GO" id="GO:0004339">
    <property type="term" value="F:glucan 1,4-alpha-glucosidase activity"/>
    <property type="evidence" value="ECO:0007669"/>
    <property type="project" value="UniProtKB-EC"/>
</dbReference>
<evidence type="ECO:0000256" key="9">
    <source>
        <dbReference type="ARBA" id="ARBA00023326"/>
    </source>
</evidence>
<dbReference type="InterPro" id="IPR011613">
    <property type="entry name" value="GH15-like"/>
</dbReference>
<evidence type="ECO:0000256" key="1">
    <source>
        <dbReference type="ARBA" id="ARBA00001863"/>
    </source>
</evidence>
<evidence type="ECO:0000256" key="4">
    <source>
        <dbReference type="ARBA" id="ARBA00022729"/>
    </source>
</evidence>
<dbReference type="FunFam" id="1.50.10.10:FF:000018">
    <property type="entry name" value="Glucoamylase"/>
    <property type="match status" value="1"/>
</dbReference>
<evidence type="ECO:0000256" key="7">
    <source>
        <dbReference type="ARBA" id="ARBA00023277"/>
    </source>
</evidence>
<dbReference type="InterPro" id="IPR012341">
    <property type="entry name" value="6hp_glycosidase-like_sf"/>
</dbReference>
<comment type="caution">
    <text evidence="13">The sequence shown here is derived from an EMBL/GenBank/DDBJ whole genome shotgun (WGS) entry which is preliminary data.</text>
</comment>
<dbReference type="GO" id="GO:0000324">
    <property type="term" value="C:fungal-type vacuole"/>
    <property type="evidence" value="ECO:0007669"/>
    <property type="project" value="TreeGrafter"/>
</dbReference>
<dbReference type="Proteomes" id="UP000799444">
    <property type="component" value="Unassembled WGS sequence"/>
</dbReference>
<feature type="domain" description="GH15-like" evidence="12">
    <location>
        <begin position="55"/>
        <end position="510"/>
    </location>
</feature>
<keyword evidence="14" id="KW-1185">Reference proteome</keyword>
<dbReference type="OrthoDB" id="6123450at2759"/>
<accession>A0A9P4V431</accession>
<evidence type="ECO:0000256" key="3">
    <source>
        <dbReference type="ARBA" id="ARBA00012593"/>
    </source>
</evidence>
<dbReference type="Pfam" id="PF00723">
    <property type="entry name" value="Glyco_hydro_15"/>
    <property type="match status" value="1"/>
</dbReference>
<evidence type="ECO:0000256" key="11">
    <source>
        <dbReference type="ARBA" id="ARBA00033473"/>
    </source>
</evidence>
<dbReference type="InterPro" id="IPR000165">
    <property type="entry name" value="Glucoamylase"/>
</dbReference>
<comment type="catalytic activity">
    <reaction evidence="1">
        <text>Hydrolysis of terminal (1-&gt;4)-linked alpha-D-glucose residues successively from non-reducing ends of the chains with release of beta-D-glucose.</text>
        <dbReference type="EC" id="3.2.1.3"/>
    </reaction>
</comment>
<evidence type="ECO:0000256" key="5">
    <source>
        <dbReference type="ARBA" id="ARBA00022801"/>
    </source>
</evidence>
<dbReference type="PROSITE" id="PS00820">
    <property type="entry name" value="GLUCOAMYLASE"/>
    <property type="match status" value="1"/>
</dbReference>
<evidence type="ECO:0000256" key="10">
    <source>
        <dbReference type="ARBA" id="ARBA00033442"/>
    </source>
</evidence>
<evidence type="ECO:0000259" key="12">
    <source>
        <dbReference type="Pfam" id="PF00723"/>
    </source>
</evidence>
<dbReference type="InterPro" id="IPR008928">
    <property type="entry name" value="6-hairpin_glycosidase_sf"/>
</dbReference>
<dbReference type="GO" id="GO:0000272">
    <property type="term" value="P:polysaccharide catabolic process"/>
    <property type="evidence" value="ECO:0007669"/>
    <property type="project" value="UniProtKB-KW"/>
</dbReference>
<dbReference type="SUPFAM" id="SSF48208">
    <property type="entry name" value="Six-hairpin glycosidases"/>
    <property type="match status" value="1"/>
</dbReference>